<evidence type="ECO:0000256" key="8">
    <source>
        <dbReference type="ARBA" id="ARBA00023136"/>
    </source>
</evidence>
<dbReference type="InterPro" id="IPR011527">
    <property type="entry name" value="ABC1_TM_dom"/>
</dbReference>
<comment type="similarity">
    <text evidence="2">Belongs to the ABC transporter superfamily. ABCC family. Conjugate transporter (TC 3.A.1.208) subfamily.</text>
</comment>
<organism evidence="13 14">
    <name type="scientific">Phaeosphaeria nodorum (strain SN15 / ATCC MYA-4574 / FGSC 10173)</name>
    <name type="common">Glume blotch fungus</name>
    <name type="synonym">Parastagonospora nodorum</name>
    <dbReference type="NCBI Taxonomy" id="321614"/>
    <lineage>
        <taxon>Eukaryota</taxon>
        <taxon>Fungi</taxon>
        <taxon>Dikarya</taxon>
        <taxon>Ascomycota</taxon>
        <taxon>Pezizomycotina</taxon>
        <taxon>Dothideomycetes</taxon>
        <taxon>Pleosporomycetidae</taxon>
        <taxon>Pleosporales</taxon>
        <taxon>Pleosporineae</taxon>
        <taxon>Phaeosphaeriaceae</taxon>
        <taxon>Parastagonospora</taxon>
    </lineage>
</organism>
<keyword evidence="4 10" id="KW-0812">Transmembrane</keyword>
<dbReference type="GO" id="GO:0016020">
    <property type="term" value="C:membrane"/>
    <property type="evidence" value="ECO:0007669"/>
    <property type="project" value="UniProtKB-SubCell"/>
</dbReference>
<dbReference type="SUPFAM" id="SSF90123">
    <property type="entry name" value="ABC transporter transmembrane region"/>
    <property type="match status" value="2"/>
</dbReference>
<dbReference type="PROSITE" id="PS00211">
    <property type="entry name" value="ABC_TRANSPORTER_1"/>
    <property type="match status" value="2"/>
</dbReference>
<dbReference type="PROSITE" id="PS50929">
    <property type="entry name" value="ABC_TM1F"/>
    <property type="match status" value="2"/>
</dbReference>
<dbReference type="InterPro" id="IPR044726">
    <property type="entry name" value="ABCC_6TM_D2"/>
</dbReference>
<protein>
    <submittedName>
        <fullName evidence="13">Uncharacterized protein</fullName>
    </submittedName>
</protein>
<dbReference type="Pfam" id="PF00664">
    <property type="entry name" value="ABC_membrane"/>
    <property type="match status" value="1"/>
</dbReference>
<evidence type="ECO:0000256" key="10">
    <source>
        <dbReference type="SAM" id="Phobius"/>
    </source>
</evidence>
<keyword evidence="8 10" id="KW-0472">Membrane</keyword>
<accession>A0A7U2FD85</accession>
<evidence type="ECO:0000256" key="9">
    <source>
        <dbReference type="ARBA" id="ARBA00023180"/>
    </source>
</evidence>
<dbReference type="PANTHER" id="PTHR24223">
    <property type="entry name" value="ATP-BINDING CASSETTE SUB-FAMILY C"/>
    <property type="match status" value="1"/>
</dbReference>
<reference evidence="14" key="1">
    <citation type="journal article" date="2021" name="BMC Genomics">
        <title>Chromosome-level genome assembly and manually-curated proteome of model necrotroph Parastagonospora nodorum Sn15 reveals a genome-wide trove of candidate effector homologs, and redundancy of virulence-related functions within an accessory chromosome.</title>
        <authorList>
            <person name="Bertazzoni S."/>
            <person name="Jones D.A.B."/>
            <person name="Phan H.T."/>
            <person name="Tan K.-C."/>
            <person name="Hane J.K."/>
        </authorList>
    </citation>
    <scope>NUCLEOTIDE SEQUENCE [LARGE SCALE GENOMIC DNA]</scope>
    <source>
        <strain evidence="14">SN15 / ATCC MYA-4574 / FGSC 10173)</strain>
    </source>
</reference>
<feature type="domain" description="ABC transmembrane type-1" evidence="12">
    <location>
        <begin position="124"/>
        <end position="402"/>
    </location>
</feature>
<dbReference type="Gene3D" id="3.40.50.300">
    <property type="entry name" value="P-loop containing nucleotide triphosphate hydrolases"/>
    <property type="match status" value="2"/>
</dbReference>
<name>A0A7U2FD85_PHANO</name>
<feature type="transmembrane region" description="Helical" evidence="10">
    <location>
        <begin position="336"/>
        <end position="362"/>
    </location>
</feature>
<dbReference type="EMBL" id="CP069036">
    <property type="protein sequence ID" value="QRD03134.1"/>
    <property type="molecule type" value="Genomic_DNA"/>
</dbReference>
<dbReference type="PROSITE" id="PS50893">
    <property type="entry name" value="ABC_TRANSPORTER_2"/>
    <property type="match status" value="2"/>
</dbReference>
<sequence>MKDVAIISTVSLSFKTCLLVIESLEKRGMLLPPYRALPLESTAGLFSQAFCWWLNPLLVHGYRHSHSLRTLPEVDADLCIDTETNTRLSTKWSACKQKEAAHSLLLVSLMHNKRAIGKAILPRLCQTGFVFAQPFLVKRVIGFIQSPNGESNNASVGTGLIIAYVIVYIGIALATSLTQRWTIHLVTRLRAGLVDLIYSRTLEIHCLNMDEADAVTLVGTDVERITTGFRAFHELWACLIEISLSMWLLSGELRVAAVAPAVVIIIFTGAAISVASKAGITQKAWLDKIQARVSATAAILGTMHSLKMTGLTRNLTQRITRMREKELDASFSFRGVLVRIVVLTFASTAMAPVASFGIYILLQTHRGYATLDPAITLMSLTLLQLLLAPVAILIDSLAGVMSAVGCFERIRLYLNSETRVDSRVHGTIHQPATPRNKYPAGALIRTLSSSRNSEVDFGWRHSRHYFPPSSSFENLAVGEMYAMSVLEHWGHSSSTKKTTQSSVSIHQASFGWKETEKPILKDLNLDMPRGGLTMIIGPVGSGKSTLLQTLLGETKPAGGVGYIQVAFQNAAYCQQRPWISNSTIRQNILGGLAFDPEWYSVVVNACGLTEDLDQLAERDATNVGSNGTSLSGGQQTRIALARAIYSKKKTMIMDDVLSSLDPRTEEVVFKSLFSRNGLLKQHGITVILTTNAVHRLPDADQIIVLGHDGFSTEQGSFSELVSRPGSYLSKLSLQNGAGFLEDRSRRPKENDLPVSYALYEALAKALPPHIEAPDSSVGDLEIYKYYIKTFGWTRWWIFIAICSFYGFGVVFPHAWAQMWATHNALNPGDRAEYYVGIYFMLGALTIISLGTSCGFLVISIAPRVARTMHSRILQTVMDAPISYLSSTDPGSLINRFSQDMELVDMELPVSLIHTVLMTFVLIAQTLVIVSTAKFAGAALPFSILAAYMTQKYYLRTSRALRFLDIEAKSSLFNHFLETHGGLVTIRAFNWTHDYLRGNADHINVSQRPAYLLLSVQRWLGLVLDLLVGGIAVVLAAVAVKTRGQVDAGLMGLALLNIVGFSSTLKQLITNWTLLETSTGAISRIRTFTRTVDSEEQYLNQGQNLQIVPSPPPLYWPRNGAISFNSVTASYAPHSQPILQGINLHIRSGQRVGIVGRSGSGKSSLVACLCRMMNLHSGNITIDGVDTSTLSPEDIRLSLNVLPQRPFLIPGTLRDNVDPLGQASNDDVVEALHLVRLWEPVFQDLPDGIDSPMPGQMLSHGQKQLLCLARALIRARHSPVLVLDEATSSVDLETEQRMQELIDQQFKSKTVIAIAHRLDTILDFDAVVVMDGGRIAEWGKPRSLLTRDSLFNSLYRETVPISPTGSAHDGSISF</sequence>
<dbReference type="CDD" id="cd03244">
    <property type="entry name" value="ABCC_MRP_domain2"/>
    <property type="match status" value="1"/>
</dbReference>
<keyword evidence="9" id="KW-0325">Glycoprotein</keyword>
<keyword evidence="5" id="KW-0547">Nucleotide-binding</keyword>
<dbReference type="CDD" id="cd18580">
    <property type="entry name" value="ABC_6TM_ABCC_D2"/>
    <property type="match status" value="1"/>
</dbReference>
<dbReference type="SUPFAM" id="SSF52540">
    <property type="entry name" value="P-loop containing nucleoside triphosphate hydrolases"/>
    <property type="match status" value="2"/>
</dbReference>
<dbReference type="Proteomes" id="UP000663193">
    <property type="component" value="Chromosome 14"/>
</dbReference>
<feature type="transmembrane region" description="Helical" evidence="10">
    <location>
        <begin position="1018"/>
        <end position="1039"/>
    </location>
</feature>
<feature type="transmembrane region" description="Helical" evidence="10">
    <location>
        <begin position="255"/>
        <end position="275"/>
    </location>
</feature>
<feature type="transmembrane region" description="Helical" evidence="10">
    <location>
        <begin position="382"/>
        <end position="407"/>
    </location>
</feature>
<dbReference type="FunFam" id="1.20.1560.10:FF:000055">
    <property type="entry name" value="ABC multidrug transporter (Eurofung)"/>
    <property type="match status" value="1"/>
</dbReference>
<evidence type="ECO:0000256" key="7">
    <source>
        <dbReference type="ARBA" id="ARBA00022989"/>
    </source>
</evidence>
<evidence type="ECO:0000256" key="2">
    <source>
        <dbReference type="ARBA" id="ARBA00009726"/>
    </source>
</evidence>
<dbReference type="FunFam" id="3.40.50.300:FF:001854">
    <property type="entry name" value="ABC multidrug transporter (Eurofung)"/>
    <property type="match status" value="1"/>
</dbReference>
<comment type="subcellular location">
    <subcellularLocation>
        <location evidence="1">Membrane</location>
        <topology evidence="1">Multi-pass membrane protein</topology>
    </subcellularLocation>
</comment>
<dbReference type="PANTHER" id="PTHR24223:SF399">
    <property type="entry name" value="ABC TRANSPORTER ATNG"/>
    <property type="match status" value="1"/>
</dbReference>
<feature type="transmembrane region" description="Helical" evidence="10">
    <location>
        <begin position="835"/>
        <end position="861"/>
    </location>
</feature>
<keyword evidence="7 10" id="KW-1133">Transmembrane helix</keyword>
<dbReference type="InterPro" id="IPR003439">
    <property type="entry name" value="ABC_transporter-like_ATP-bd"/>
</dbReference>
<dbReference type="CDD" id="cd03250">
    <property type="entry name" value="ABCC_MRP_domain1"/>
    <property type="match status" value="1"/>
</dbReference>
<dbReference type="OrthoDB" id="6500128at2759"/>
<dbReference type="InterPro" id="IPR027417">
    <property type="entry name" value="P-loop_NTPase"/>
</dbReference>
<dbReference type="VEuPathDB" id="FungiDB:JI435_141000"/>
<keyword evidence="14" id="KW-1185">Reference proteome</keyword>
<keyword evidence="3" id="KW-0813">Transport</keyword>
<dbReference type="GO" id="GO:0005524">
    <property type="term" value="F:ATP binding"/>
    <property type="evidence" value="ECO:0007669"/>
    <property type="project" value="UniProtKB-KW"/>
</dbReference>
<feature type="transmembrane region" description="Helical" evidence="10">
    <location>
        <begin position="934"/>
        <end position="954"/>
    </location>
</feature>
<evidence type="ECO:0000259" key="11">
    <source>
        <dbReference type="PROSITE" id="PS50893"/>
    </source>
</evidence>
<evidence type="ECO:0000256" key="4">
    <source>
        <dbReference type="ARBA" id="ARBA00022692"/>
    </source>
</evidence>
<dbReference type="InterPro" id="IPR036640">
    <property type="entry name" value="ABC1_TM_sf"/>
</dbReference>
<evidence type="ECO:0000256" key="1">
    <source>
        <dbReference type="ARBA" id="ARBA00004141"/>
    </source>
</evidence>
<dbReference type="Pfam" id="PF00005">
    <property type="entry name" value="ABC_tran"/>
    <property type="match status" value="2"/>
</dbReference>
<feature type="transmembrane region" description="Helical" evidence="10">
    <location>
        <begin position="1045"/>
        <end position="1064"/>
    </location>
</feature>
<feature type="domain" description="ABC transporter" evidence="11">
    <location>
        <begin position="505"/>
        <end position="733"/>
    </location>
</feature>
<evidence type="ECO:0000256" key="5">
    <source>
        <dbReference type="ARBA" id="ARBA00022741"/>
    </source>
</evidence>
<evidence type="ECO:0000256" key="3">
    <source>
        <dbReference type="ARBA" id="ARBA00022448"/>
    </source>
</evidence>
<dbReference type="Gene3D" id="1.20.1560.10">
    <property type="entry name" value="ABC transporter type 1, transmembrane domain"/>
    <property type="match status" value="2"/>
</dbReference>
<gene>
    <name evidence="13" type="ORF">JI435_141000</name>
</gene>
<feature type="transmembrane region" description="Helical" evidence="10">
    <location>
        <begin position="795"/>
        <end position="815"/>
    </location>
</feature>
<feature type="transmembrane region" description="Helical" evidence="10">
    <location>
        <begin position="157"/>
        <end position="178"/>
    </location>
</feature>
<evidence type="ECO:0000256" key="6">
    <source>
        <dbReference type="ARBA" id="ARBA00022840"/>
    </source>
</evidence>
<dbReference type="FunFam" id="1.20.1560.10:FF:000066">
    <property type="entry name" value="ABC multidrug transporter (Eurofung)"/>
    <property type="match status" value="1"/>
</dbReference>
<dbReference type="FunFam" id="3.40.50.300:FF:001354">
    <property type="entry name" value="ATP-binding cassette (ABC) transporter, putative"/>
    <property type="match status" value="1"/>
</dbReference>
<dbReference type="InterPro" id="IPR017871">
    <property type="entry name" value="ABC_transporter-like_CS"/>
</dbReference>
<keyword evidence="6" id="KW-0067">ATP-binding</keyword>
<evidence type="ECO:0000259" key="12">
    <source>
        <dbReference type="PROSITE" id="PS50929"/>
    </source>
</evidence>
<dbReference type="InterPro" id="IPR050173">
    <property type="entry name" value="ABC_transporter_C-like"/>
</dbReference>
<feature type="domain" description="ABC transmembrane type-1" evidence="12">
    <location>
        <begin position="792"/>
        <end position="1076"/>
    </location>
</feature>
<dbReference type="GO" id="GO:0016887">
    <property type="term" value="F:ATP hydrolysis activity"/>
    <property type="evidence" value="ECO:0007669"/>
    <property type="project" value="InterPro"/>
</dbReference>
<feature type="domain" description="ABC transporter" evidence="11">
    <location>
        <begin position="1121"/>
        <end position="1356"/>
    </location>
</feature>
<dbReference type="GO" id="GO:0140359">
    <property type="term" value="F:ABC-type transporter activity"/>
    <property type="evidence" value="ECO:0007669"/>
    <property type="project" value="InterPro"/>
</dbReference>
<evidence type="ECO:0000313" key="13">
    <source>
        <dbReference type="EMBL" id="QRD03134.1"/>
    </source>
</evidence>
<dbReference type="SMART" id="SM00382">
    <property type="entry name" value="AAA"/>
    <property type="match status" value="2"/>
</dbReference>
<evidence type="ECO:0000313" key="14">
    <source>
        <dbReference type="Proteomes" id="UP000663193"/>
    </source>
</evidence>
<dbReference type="InterPro" id="IPR003593">
    <property type="entry name" value="AAA+_ATPase"/>
</dbReference>
<proteinExistence type="inferred from homology"/>